<dbReference type="Pfam" id="PF05139">
    <property type="entry name" value="Erythro_esteras"/>
    <property type="match status" value="1"/>
</dbReference>
<gene>
    <name evidence="1" type="ORF">AAE02nite_40260</name>
</gene>
<dbReference type="Gene3D" id="1.20.1440.30">
    <property type="entry name" value="Biosynthetic Protein domain"/>
    <property type="match status" value="1"/>
</dbReference>
<protein>
    <recommendedName>
        <fullName evidence="3">Protein-L-isoaspartate O-methyltransferase</fullName>
    </recommendedName>
</protein>
<dbReference type="Proteomes" id="UP000321532">
    <property type="component" value="Unassembled WGS sequence"/>
</dbReference>
<dbReference type="PIRSF" id="PIRSF036794">
    <property type="entry name" value="UCP_erythr_ester"/>
    <property type="match status" value="1"/>
</dbReference>
<accession>A0A512B329</accession>
<evidence type="ECO:0000313" key="1">
    <source>
        <dbReference type="EMBL" id="GEO06362.1"/>
    </source>
</evidence>
<dbReference type="InterPro" id="IPR007815">
    <property type="entry name" value="Emycin_Estase"/>
</dbReference>
<dbReference type="Gene3D" id="3.30.1870.10">
    <property type="entry name" value="EreA-like, domain 2"/>
    <property type="match status" value="1"/>
</dbReference>
<comment type="caution">
    <text evidence="1">The sequence shown here is derived from an EMBL/GenBank/DDBJ whole genome shotgun (WGS) entry which is preliminary data.</text>
</comment>
<name>A0A512B329_9BACT</name>
<dbReference type="InterPro" id="IPR014622">
    <property type="entry name" value="UCP036794_erythomycin"/>
</dbReference>
<dbReference type="PANTHER" id="PTHR31299:SF0">
    <property type="entry name" value="ESTERASE, PUTATIVE (AFU_ORTHOLOGUE AFUA_1G05850)-RELATED"/>
    <property type="match status" value="1"/>
</dbReference>
<proteinExistence type="predicted"/>
<sequence length="485" mass="53669">MEAIYFLKFFICIEAVKEEKVMKKALHLKIYILLFYVLVGCSGDKEENAQPTGTANGLNIPENSISKLETEADLDPLLNQIGNARYVLLGEASHGTSEFYTWRAAISKRLIQEKGFTIIAVEGDWPAAYQLNQYIRGNSAAGSAAEALRKFNRWPTWMWANQEIANLATWLRTHNQNISAAQQVGFYGLDVYSMWESVDAIMNEFTEADEATRQAARSAQACLAGHAEEQVYAQATLRGDGCRTALEQLLAAVQNRAAQLPAGHEGAFNAVQNAMAALSGENYYRNMVFSDTESWNVRDKHMASTINRLIEHQGANAKIIVWEHNTHVGDARFTDMAPSGMVNVGQLVREQHANLGVHIVGFGTYTGSVIAANNWGGAITSMSVPKSQAGSWEAILHEIAPPNKIINLKAWRNIPELTQNRGHRAIGVQYSPANEAGNYVPTNLPERYDSFIFIDQTKALQPLNVPATRQKAPDLNPGMQRSNNF</sequence>
<dbReference type="GO" id="GO:0046677">
    <property type="term" value="P:response to antibiotic"/>
    <property type="evidence" value="ECO:0007669"/>
    <property type="project" value="InterPro"/>
</dbReference>
<dbReference type="CDD" id="cd14728">
    <property type="entry name" value="Ere-like"/>
    <property type="match status" value="1"/>
</dbReference>
<dbReference type="InterPro" id="IPR052036">
    <property type="entry name" value="Hydrolase/PRTase-associated"/>
</dbReference>
<dbReference type="EMBL" id="BJYS01000035">
    <property type="protein sequence ID" value="GEO06362.1"/>
    <property type="molecule type" value="Genomic_DNA"/>
</dbReference>
<dbReference type="PANTHER" id="PTHR31299">
    <property type="entry name" value="ESTERASE, PUTATIVE (AFU_ORTHOLOGUE AFUA_1G05850)-RELATED"/>
    <property type="match status" value="1"/>
</dbReference>
<keyword evidence="2" id="KW-1185">Reference proteome</keyword>
<dbReference type="AlphaFoldDB" id="A0A512B329"/>
<organism evidence="1 2">
    <name type="scientific">Adhaeribacter aerolatus</name>
    <dbReference type="NCBI Taxonomy" id="670289"/>
    <lineage>
        <taxon>Bacteria</taxon>
        <taxon>Pseudomonadati</taxon>
        <taxon>Bacteroidota</taxon>
        <taxon>Cytophagia</taxon>
        <taxon>Cytophagales</taxon>
        <taxon>Hymenobacteraceae</taxon>
        <taxon>Adhaeribacter</taxon>
    </lineage>
</organism>
<dbReference type="Gene3D" id="3.40.1660.10">
    <property type="entry name" value="EreA-like (biosynthetic domain)"/>
    <property type="match status" value="1"/>
</dbReference>
<reference evidence="1 2" key="1">
    <citation type="submission" date="2019-07" db="EMBL/GenBank/DDBJ databases">
        <title>Whole genome shotgun sequence of Adhaeribacter aerolatus NBRC 106133.</title>
        <authorList>
            <person name="Hosoyama A."/>
            <person name="Uohara A."/>
            <person name="Ohji S."/>
            <person name="Ichikawa N."/>
        </authorList>
    </citation>
    <scope>NUCLEOTIDE SEQUENCE [LARGE SCALE GENOMIC DNA]</scope>
    <source>
        <strain evidence="1 2">NBRC 106133</strain>
    </source>
</reference>
<evidence type="ECO:0008006" key="3">
    <source>
        <dbReference type="Google" id="ProtNLM"/>
    </source>
</evidence>
<evidence type="ECO:0000313" key="2">
    <source>
        <dbReference type="Proteomes" id="UP000321532"/>
    </source>
</evidence>
<dbReference type="SUPFAM" id="SSF159501">
    <property type="entry name" value="EreA/ChaN-like"/>
    <property type="match status" value="1"/>
</dbReference>